<dbReference type="PANTHER" id="PTHR48079:SF6">
    <property type="entry name" value="NAD(P)-BINDING DOMAIN-CONTAINING PROTEIN-RELATED"/>
    <property type="match status" value="1"/>
</dbReference>
<evidence type="ECO:0000313" key="4">
    <source>
        <dbReference type="Proteomes" id="UP000570678"/>
    </source>
</evidence>
<organism evidence="3 4">
    <name type="scientific">Nocardia flavorosea</name>
    <dbReference type="NCBI Taxonomy" id="53429"/>
    <lineage>
        <taxon>Bacteria</taxon>
        <taxon>Bacillati</taxon>
        <taxon>Actinomycetota</taxon>
        <taxon>Actinomycetes</taxon>
        <taxon>Mycobacteriales</taxon>
        <taxon>Nocardiaceae</taxon>
        <taxon>Nocardia</taxon>
    </lineage>
</organism>
<dbReference type="Proteomes" id="UP000570678">
    <property type="component" value="Unassembled WGS sequence"/>
</dbReference>
<dbReference type="Gene3D" id="3.40.50.720">
    <property type="entry name" value="NAD(P)-binding Rossmann-like Domain"/>
    <property type="match status" value="1"/>
</dbReference>
<dbReference type="PANTHER" id="PTHR48079">
    <property type="entry name" value="PROTEIN YEEZ"/>
    <property type="match status" value="1"/>
</dbReference>
<feature type="compositionally biased region" description="Pro residues" evidence="1">
    <location>
        <begin position="324"/>
        <end position="335"/>
    </location>
</feature>
<proteinExistence type="predicted"/>
<gene>
    <name evidence="3" type="ORF">HGA15_18840</name>
</gene>
<feature type="domain" description="NAD-dependent epimerase/dehydratase" evidence="2">
    <location>
        <begin position="3"/>
        <end position="228"/>
    </location>
</feature>
<name>A0A846YKU7_9NOCA</name>
<evidence type="ECO:0000256" key="1">
    <source>
        <dbReference type="SAM" id="MobiDB-lite"/>
    </source>
</evidence>
<dbReference type="SUPFAM" id="SSF51735">
    <property type="entry name" value="NAD(P)-binding Rossmann-fold domains"/>
    <property type="match status" value="1"/>
</dbReference>
<dbReference type="RefSeq" id="WP_062979213.1">
    <property type="nucleotide sequence ID" value="NZ_JAAXOT010000009.1"/>
</dbReference>
<dbReference type="EMBL" id="JAAXOT010000009">
    <property type="protein sequence ID" value="NKY58162.1"/>
    <property type="molecule type" value="Genomic_DNA"/>
</dbReference>
<dbReference type="AlphaFoldDB" id="A0A846YKU7"/>
<comment type="caution">
    <text evidence="3">The sequence shown here is derived from an EMBL/GenBank/DDBJ whole genome shotgun (WGS) entry which is preliminary data.</text>
</comment>
<dbReference type="GO" id="GO:0005737">
    <property type="term" value="C:cytoplasm"/>
    <property type="evidence" value="ECO:0007669"/>
    <property type="project" value="TreeGrafter"/>
</dbReference>
<dbReference type="InterPro" id="IPR001509">
    <property type="entry name" value="Epimerase_deHydtase"/>
</dbReference>
<protein>
    <submittedName>
        <fullName evidence="3">NAD-dependent epimerase/dehydratase family protein</fullName>
    </submittedName>
</protein>
<dbReference type="InterPro" id="IPR036291">
    <property type="entry name" value="NAD(P)-bd_dom_sf"/>
</dbReference>
<dbReference type="InterPro" id="IPR051783">
    <property type="entry name" value="NAD(P)-dependent_oxidoreduct"/>
</dbReference>
<dbReference type="GO" id="GO:0004029">
    <property type="term" value="F:aldehyde dehydrogenase (NAD+) activity"/>
    <property type="evidence" value="ECO:0007669"/>
    <property type="project" value="TreeGrafter"/>
</dbReference>
<evidence type="ECO:0000259" key="2">
    <source>
        <dbReference type="Pfam" id="PF01370"/>
    </source>
</evidence>
<feature type="region of interest" description="Disordered" evidence="1">
    <location>
        <begin position="319"/>
        <end position="360"/>
    </location>
</feature>
<keyword evidence="4" id="KW-1185">Reference proteome</keyword>
<evidence type="ECO:0000313" key="3">
    <source>
        <dbReference type="EMBL" id="NKY58162.1"/>
    </source>
</evidence>
<accession>A0A846YKU7</accession>
<reference evidence="3 4" key="1">
    <citation type="submission" date="2020-04" db="EMBL/GenBank/DDBJ databases">
        <title>MicrobeNet Type strains.</title>
        <authorList>
            <person name="Nicholson A.C."/>
        </authorList>
    </citation>
    <scope>NUCLEOTIDE SEQUENCE [LARGE SCALE GENOMIC DNA]</scope>
    <source>
        <strain evidence="3 4">JCM 3332</strain>
    </source>
</reference>
<sequence length="360" mass="38566">MKVVVTGASGSVGTALLRSPGIEHWELTGIARRRPPAREPYTGMRWIGCDIGDPSAESVLTEAFAGASAVVHLAWAIHPHRTDPPMTRTNAIGTEHVLHAATAAGVAQVVCASSVAAYTPADRWTHVDENHPRTGLPGSAYSLGKAALETRLDEFEQQQPGIRVARIRPCGIVQSDSAAELRDWLLSPWLPRSVIGRRMLPIPLWKDLRLQLVHAADVATAIRAILRDRAVGAFDLAAEPVLSAPTLAALFGGFRAPVPRGLLTTGAGWSWRTGLQPLHPAWLELADRACLVDAVRATRELGWQPETDAVTACRELASRIRTGPPGPSAPLAPPRPKFRLGRPTHQNQRPQHAGTAGTGG</sequence>
<dbReference type="Pfam" id="PF01370">
    <property type="entry name" value="Epimerase"/>
    <property type="match status" value="1"/>
</dbReference>